<dbReference type="InterPro" id="IPR005746">
    <property type="entry name" value="Thioredoxin"/>
</dbReference>
<dbReference type="InterPro" id="IPR036249">
    <property type="entry name" value="Thioredoxin-like_sf"/>
</dbReference>
<dbReference type="STRING" id="4432.A0A1U7ZE92"/>
<keyword evidence="3" id="KW-0249">Electron transport</keyword>
<evidence type="ECO:0000256" key="2">
    <source>
        <dbReference type="ARBA" id="ARBA00022946"/>
    </source>
</evidence>
<dbReference type="PANTHER" id="PTHR45663:SF22">
    <property type="entry name" value="THIOREDOXIN X, CHLOROPLASTIC"/>
    <property type="match status" value="1"/>
</dbReference>
<sequence>MVTITLNPTTSLRLSVPPVRITPSAFNLQTSWFIRSPSSRRLLFRSRSWGKLGLRGVSSVPRFVISCGPTEINQSQFSETVLTSDLPVLVEFVADWCGPCKLISPAIDWVSQEYEGRLKVVKIDHDSNPELIEQYKVYGLPTLILFKNGQEVPESRREGAITKVKLKVYLDALLESVSVT</sequence>
<dbReference type="Pfam" id="PF00085">
    <property type="entry name" value="Thioredoxin"/>
    <property type="match status" value="1"/>
</dbReference>
<dbReference type="RefSeq" id="XP_010249669.1">
    <property type="nucleotide sequence ID" value="XM_010251367.2"/>
</dbReference>
<dbReference type="KEGG" id="nnu:104592153"/>
<dbReference type="PANTHER" id="PTHR45663">
    <property type="entry name" value="GEO12009P1"/>
    <property type="match status" value="1"/>
</dbReference>
<evidence type="ECO:0000256" key="5">
    <source>
        <dbReference type="ARBA" id="ARBA00023284"/>
    </source>
</evidence>
<dbReference type="eggNOG" id="KOG0910">
    <property type="taxonomic scope" value="Eukaryota"/>
</dbReference>
<dbReference type="NCBIfam" id="TIGR01068">
    <property type="entry name" value="thioredoxin"/>
    <property type="match status" value="1"/>
</dbReference>
<keyword evidence="1" id="KW-0813">Transport</keyword>
<accession>A0A1U7ZE92</accession>
<dbReference type="AlphaFoldDB" id="A0A1U7ZE92"/>
<evidence type="ECO:0000256" key="3">
    <source>
        <dbReference type="ARBA" id="ARBA00022982"/>
    </source>
</evidence>
<keyword evidence="6" id="KW-1185">Reference proteome</keyword>
<dbReference type="CDD" id="cd02947">
    <property type="entry name" value="TRX_family"/>
    <property type="match status" value="1"/>
</dbReference>
<dbReference type="PROSITE" id="PS51352">
    <property type="entry name" value="THIOREDOXIN_2"/>
    <property type="match status" value="1"/>
</dbReference>
<dbReference type="FunCoup" id="A0A1U7ZE92">
    <property type="interactions" value="968"/>
</dbReference>
<dbReference type="GO" id="GO:0015035">
    <property type="term" value="F:protein-disulfide reductase activity"/>
    <property type="evidence" value="ECO:0000318"/>
    <property type="project" value="GO_Central"/>
</dbReference>
<keyword evidence="5" id="KW-0676">Redox-active center</keyword>
<evidence type="ECO:0000256" key="4">
    <source>
        <dbReference type="ARBA" id="ARBA00023157"/>
    </source>
</evidence>
<dbReference type="GeneID" id="104592153"/>
<organism evidence="6 7">
    <name type="scientific">Nelumbo nucifera</name>
    <name type="common">Sacred lotus</name>
    <dbReference type="NCBI Taxonomy" id="4432"/>
    <lineage>
        <taxon>Eukaryota</taxon>
        <taxon>Viridiplantae</taxon>
        <taxon>Streptophyta</taxon>
        <taxon>Embryophyta</taxon>
        <taxon>Tracheophyta</taxon>
        <taxon>Spermatophyta</taxon>
        <taxon>Magnoliopsida</taxon>
        <taxon>Proteales</taxon>
        <taxon>Nelumbonaceae</taxon>
        <taxon>Nelumbo</taxon>
    </lineage>
</organism>
<dbReference type="OMA" id="ASTIRCG"/>
<evidence type="ECO:0000313" key="7">
    <source>
        <dbReference type="RefSeq" id="XP_010249669.1"/>
    </source>
</evidence>
<name>A0A1U7ZE92_NELNU</name>
<proteinExistence type="predicted"/>
<dbReference type="SUPFAM" id="SSF52833">
    <property type="entry name" value="Thioredoxin-like"/>
    <property type="match status" value="1"/>
</dbReference>
<dbReference type="Gene3D" id="3.40.30.10">
    <property type="entry name" value="Glutaredoxin"/>
    <property type="match status" value="1"/>
</dbReference>
<dbReference type="FunFam" id="3.40.30.10:FF:000001">
    <property type="entry name" value="Thioredoxin"/>
    <property type="match status" value="1"/>
</dbReference>
<dbReference type="Proteomes" id="UP000189703">
    <property type="component" value="Unplaced"/>
</dbReference>
<reference evidence="7" key="1">
    <citation type="submission" date="2025-08" db="UniProtKB">
        <authorList>
            <consortium name="RefSeq"/>
        </authorList>
    </citation>
    <scope>IDENTIFICATION</scope>
</reference>
<dbReference type="PRINTS" id="PR00421">
    <property type="entry name" value="THIOREDOXIN"/>
</dbReference>
<dbReference type="InterPro" id="IPR013766">
    <property type="entry name" value="Thioredoxin_domain"/>
</dbReference>
<gene>
    <name evidence="7" type="primary">LOC104592153</name>
</gene>
<evidence type="ECO:0000256" key="1">
    <source>
        <dbReference type="ARBA" id="ARBA00022448"/>
    </source>
</evidence>
<keyword evidence="2" id="KW-0809">Transit peptide</keyword>
<dbReference type="GO" id="GO:0005737">
    <property type="term" value="C:cytoplasm"/>
    <property type="evidence" value="ECO:0000318"/>
    <property type="project" value="GO_Central"/>
</dbReference>
<dbReference type="OrthoDB" id="19690at2759"/>
<protein>
    <submittedName>
        <fullName evidence="7">Thioredoxin X, chloroplastic</fullName>
    </submittedName>
</protein>
<keyword evidence="4" id="KW-1015">Disulfide bond</keyword>
<evidence type="ECO:0000313" key="6">
    <source>
        <dbReference type="Proteomes" id="UP000189703"/>
    </source>
</evidence>